<reference evidence="2 3" key="1">
    <citation type="submission" date="2019-10" db="EMBL/GenBank/DDBJ databases">
        <title>Taxonomy of Antarctic Massilia spp.: description of Massilia rubra sp. nov., Massilia aquatica sp. nov., Massilia mucilaginosa sp. nov., Massilia frigida sp. nov. isolated from streams, lakes and regoliths.</title>
        <authorList>
            <person name="Holochova P."/>
            <person name="Sedlacek I."/>
            <person name="Kralova S."/>
            <person name="Maslanova I."/>
            <person name="Busse H.-J."/>
            <person name="Stankova E."/>
            <person name="Vrbovska V."/>
            <person name="Kovarovic V."/>
            <person name="Bartak M."/>
            <person name="Svec P."/>
            <person name="Pantucek R."/>
        </authorList>
    </citation>
    <scope>NUCLEOTIDE SEQUENCE [LARGE SCALE GENOMIC DNA]</scope>
    <source>
        <strain evidence="2 3">CCM 8733</strain>
    </source>
</reference>
<protein>
    <recommendedName>
        <fullName evidence="4">WG repeat-containing protein</fullName>
    </recommendedName>
</protein>
<evidence type="ECO:0000313" key="3">
    <source>
        <dbReference type="Proteomes" id="UP000609726"/>
    </source>
</evidence>
<dbReference type="Pfam" id="PF14903">
    <property type="entry name" value="WG_beta_rep"/>
    <property type="match status" value="3"/>
</dbReference>
<dbReference type="Proteomes" id="UP000609726">
    <property type="component" value="Unassembled WGS sequence"/>
</dbReference>
<evidence type="ECO:0000313" key="2">
    <source>
        <dbReference type="EMBL" id="NHZ90742.1"/>
    </source>
</evidence>
<dbReference type="EMBL" id="WHJH01000020">
    <property type="protein sequence ID" value="NHZ90742.1"/>
    <property type="molecule type" value="Genomic_DNA"/>
</dbReference>
<accession>A0ABX0NV66</accession>
<comment type="caution">
    <text evidence="2">The sequence shown here is derived from an EMBL/GenBank/DDBJ whole genome shotgun (WGS) entry which is preliminary data.</text>
</comment>
<proteinExistence type="predicted"/>
<keyword evidence="3" id="KW-1185">Reference proteome</keyword>
<feature type="region of interest" description="Disordered" evidence="1">
    <location>
        <begin position="385"/>
        <end position="407"/>
    </location>
</feature>
<name>A0ABX0NV66_9BURK</name>
<evidence type="ECO:0000256" key="1">
    <source>
        <dbReference type="SAM" id="MobiDB-lite"/>
    </source>
</evidence>
<sequence>MVAPELERTHPFYDGLSPFRKDALLGYMHVDGTIAVAPRLTGGRHFHGGLAAVLVAPDTFRYIDKHGEFAFDGEFCEAGDFGENGLAAARIGKRDQAGYLNKQGGWAIAPRFVKALRFCADGAAPVSVGENQYGLIDPSGAWIVQPGYRFIDDFNAGGLAFFGHGESSWDYDTGFLDARGDRFFPGAPTGCNEMVDGVIRESDYYYVTRHGKFHVDGMDWGGEINEHGFALGRTAHEDQRIEGQPNPPATWGILDIEGEFVAVPANALEPLTDDGGMFEETETDTPLAVFFGDDDDLLMLDREARIAYRLRRESCAEGQYAALYDAEARLLWTSPVGAPIALPERFFVAPPHTLMDKLPSPDALIDFAKAMLLDTERKLQLFALEGQVDDENEGEDDEDDEDQDEDDDAAIARYLTSRSRIVRFYLNEELVGYYQFLAEERSALLQRIKEDCVARLSAQFGPPDNEPDFAGQPHNTWYYAWQLSLDTPLPGAGGAPEANRLWLALNWSGDTGDGDEWGDLWLTCAPSLATLELAIEAASSLDDDDDDDDDVLLRLVTGSPDGILALAEDQVTAALADAAALANAAALAHLPARYQTSARLEALIRKNVHSAYQIPAVCMSAEGLALTRSLYGRDKRWSRLDAQRSTPPERWDAHSLAGYWGALLDAAACERAVRAGAPLSSIPLWLRTPALDAIAGR</sequence>
<organism evidence="2 3">
    <name type="scientific">Massilia mucilaginosa</name>
    <dbReference type="NCBI Taxonomy" id="2609282"/>
    <lineage>
        <taxon>Bacteria</taxon>
        <taxon>Pseudomonadati</taxon>
        <taxon>Pseudomonadota</taxon>
        <taxon>Betaproteobacteria</taxon>
        <taxon>Burkholderiales</taxon>
        <taxon>Oxalobacteraceae</taxon>
        <taxon>Telluria group</taxon>
        <taxon>Massilia</taxon>
    </lineage>
</organism>
<dbReference type="PANTHER" id="PTHR37841:SF1">
    <property type="entry name" value="DUF3298 DOMAIN-CONTAINING PROTEIN"/>
    <property type="match status" value="1"/>
</dbReference>
<feature type="compositionally biased region" description="Acidic residues" evidence="1">
    <location>
        <begin position="387"/>
        <end position="407"/>
    </location>
</feature>
<dbReference type="InterPro" id="IPR032774">
    <property type="entry name" value="WG_beta_rep"/>
</dbReference>
<evidence type="ECO:0008006" key="4">
    <source>
        <dbReference type="Google" id="ProtNLM"/>
    </source>
</evidence>
<gene>
    <name evidence="2" type="ORF">F2P45_17180</name>
</gene>
<dbReference type="PANTHER" id="PTHR37841">
    <property type="entry name" value="GLR2918 PROTEIN"/>
    <property type="match status" value="1"/>
</dbReference>